<proteinExistence type="predicted"/>
<protein>
    <recommendedName>
        <fullName evidence="3">Helix-turn-helix type 11 domain-containing protein</fullName>
    </recommendedName>
</protein>
<accession>A0ABR5MZZ6</accession>
<dbReference type="SUPFAM" id="SSF46785">
    <property type="entry name" value="Winged helix' DNA-binding domain"/>
    <property type="match status" value="1"/>
</dbReference>
<name>A0ABR5MZZ6_BRECH</name>
<keyword evidence="2" id="KW-1185">Reference proteome</keyword>
<sequence>MIRIGVISALSSLDRIKQATAQLLDQCELTFFSFEKLSDIKELYFNNHLFHDAMIVSEVSYHLLKKEIQIFETPIYCIEISKLDLYQCLFQLSMNRVDFSKVFIDFLGEYNQYMGLRGVLRPEQIPYTLDNPHSVAFNENLYEGLIAIHNNLWEQGKIELSITGSSSIVQALRQRRYEVATVLPSQDSIVRVFELALHDIQLTQFVDNQIAFGVISIDGVSISSAMDGDLDFKFMLLHKALLEFSKERRLSLIIQKNNLMFDIMTSNKELKQLTNHLTMCSLYHFLNEKLSFRVHIGWGIGSTIFKARTNAHIANKETASSKGNGSFIKTDKDQIIGPLGEQDCLEVSNAFTPKIKLLSEKTGISTLQINKITAVIDKINSNELSSEEMAHYLGITLRSARRILNRLEEIGVAKISYKKQDKLRGRPQKIYKIDFQSIVD</sequence>
<comment type="caution">
    <text evidence="1">The sequence shown here is derived from an EMBL/GenBank/DDBJ whole genome shotgun (WGS) entry which is preliminary data.</text>
</comment>
<evidence type="ECO:0008006" key="3">
    <source>
        <dbReference type="Google" id="ProtNLM"/>
    </source>
</evidence>
<reference evidence="1 2" key="1">
    <citation type="submission" date="2015-09" db="EMBL/GenBank/DDBJ databases">
        <title>Genome sequencing project for genomic taxonomy and phylogenomics of Bacillus-like bacteria.</title>
        <authorList>
            <person name="Liu B."/>
            <person name="Wang J."/>
            <person name="Zhu Y."/>
            <person name="Liu G."/>
            <person name="Chen Q."/>
            <person name="Chen Z."/>
            <person name="Lan J."/>
            <person name="Che J."/>
            <person name="Ge C."/>
            <person name="Shi H."/>
            <person name="Pan Z."/>
            <person name="Liu X."/>
        </authorList>
    </citation>
    <scope>NUCLEOTIDE SEQUENCE [LARGE SCALE GENOMIC DNA]</scope>
    <source>
        <strain evidence="1 2">DSM 8552</strain>
    </source>
</reference>
<evidence type="ECO:0000313" key="2">
    <source>
        <dbReference type="Proteomes" id="UP000051063"/>
    </source>
</evidence>
<organism evidence="1 2">
    <name type="scientific">Brevibacillus choshinensis</name>
    <dbReference type="NCBI Taxonomy" id="54911"/>
    <lineage>
        <taxon>Bacteria</taxon>
        <taxon>Bacillati</taxon>
        <taxon>Bacillota</taxon>
        <taxon>Bacilli</taxon>
        <taxon>Bacillales</taxon>
        <taxon>Paenibacillaceae</taxon>
        <taxon>Brevibacillus</taxon>
    </lineage>
</organism>
<dbReference type="RefSeq" id="WP_055748162.1">
    <property type="nucleotide sequence ID" value="NZ_LJJB01000015.1"/>
</dbReference>
<dbReference type="Proteomes" id="UP000051063">
    <property type="component" value="Unassembled WGS sequence"/>
</dbReference>
<evidence type="ECO:0000313" key="1">
    <source>
        <dbReference type="EMBL" id="KQL43619.1"/>
    </source>
</evidence>
<gene>
    <name evidence="1" type="ORF">AN963_29860</name>
</gene>
<dbReference type="InterPro" id="IPR036390">
    <property type="entry name" value="WH_DNA-bd_sf"/>
</dbReference>
<dbReference type="EMBL" id="LJJB01000015">
    <property type="protein sequence ID" value="KQL43619.1"/>
    <property type="molecule type" value="Genomic_DNA"/>
</dbReference>